<feature type="transmembrane region" description="Helical" evidence="1">
    <location>
        <begin position="136"/>
        <end position="163"/>
    </location>
</feature>
<organism evidence="2 3">
    <name type="scientific">Umbelopsis vinacea</name>
    <dbReference type="NCBI Taxonomy" id="44442"/>
    <lineage>
        <taxon>Eukaryota</taxon>
        <taxon>Fungi</taxon>
        <taxon>Fungi incertae sedis</taxon>
        <taxon>Mucoromycota</taxon>
        <taxon>Mucoromycotina</taxon>
        <taxon>Umbelopsidomycetes</taxon>
        <taxon>Umbelopsidales</taxon>
        <taxon>Umbelopsidaceae</taxon>
        <taxon>Umbelopsis</taxon>
    </lineage>
</organism>
<evidence type="ECO:0000256" key="1">
    <source>
        <dbReference type="SAM" id="Phobius"/>
    </source>
</evidence>
<evidence type="ECO:0000313" key="2">
    <source>
        <dbReference type="EMBL" id="KAG2171890.1"/>
    </source>
</evidence>
<gene>
    <name evidence="2" type="ORF">INT44_006119</name>
</gene>
<reference evidence="2" key="1">
    <citation type="submission" date="2020-12" db="EMBL/GenBank/DDBJ databases">
        <title>Metabolic potential, ecology and presence of endohyphal bacteria is reflected in genomic diversity of Mucoromycotina.</title>
        <authorList>
            <person name="Muszewska A."/>
            <person name="Okrasinska A."/>
            <person name="Steczkiewicz K."/>
            <person name="Drgas O."/>
            <person name="Orlowska M."/>
            <person name="Perlinska-Lenart U."/>
            <person name="Aleksandrzak-Piekarczyk T."/>
            <person name="Szatraj K."/>
            <person name="Zielenkiewicz U."/>
            <person name="Pilsyk S."/>
            <person name="Malc E."/>
            <person name="Mieczkowski P."/>
            <person name="Kruszewska J.S."/>
            <person name="Biernat P."/>
            <person name="Pawlowska J."/>
        </authorList>
    </citation>
    <scope>NUCLEOTIDE SEQUENCE</scope>
    <source>
        <strain evidence="2">WA0000051536</strain>
    </source>
</reference>
<evidence type="ECO:0000313" key="3">
    <source>
        <dbReference type="Proteomes" id="UP000612746"/>
    </source>
</evidence>
<name>A0A8H7U7P4_9FUNG</name>
<proteinExistence type="predicted"/>
<dbReference type="EMBL" id="JAEPRA010000029">
    <property type="protein sequence ID" value="KAG2171890.1"/>
    <property type="molecule type" value="Genomic_DNA"/>
</dbReference>
<protein>
    <submittedName>
        <fullName evidence="2">Uncharacterized protein</fullName>
    </submittedName>
</protein>
<dbReference type="AlphaFoldDB" id="A0A8H7U7P4"/>
<comment type="caution">
    <text evidence="2">The sequence shown here is derived from an EMBL/GenBank/DDBJ whole genome shotgun (WGS) entry which is preliminary data.</text>
</comment>
<sequence length="397" mass="44927">MFSLPLNPPDILMKLLQFGPLVAVSAIDTTEDWLLGLRLGLPVNGIGVGPIRVLSAVWNDKQVSVPECLAVGLMWSHFCKIRIPMVANWINDRVNEGVREIFQSKTRETLILWYEITSNPGFNKDCRITKKAIVQLFWIVLVVITSILLQAYGAIALSVLLIIQMLAVMNGMAGTSEVPYLKNRKKQEKRFFIAAPNFSSDSLVLFQGRNGILESTLNGAIQYKSSSLIGKSMACILVAAQAIVVLYATGESGWDAVLTTCLLFGLWLLSQWGKNSSELWRDENWTPHLIRKVKFPTRKSAWFFCALQSENFSEEKWFRHVLPLSSNICLLLKLFAAVRKYKPKTITEFQEIYLKEGINRKTLIDLEEDILAAYQIYMDLAIYEKPDDQAHITITMS</sequence>
<accession>A0A8H7U7P4</accession>
<dbReference type="Proteomes" id="UP000612746">
    <property type="component" value="Unassembled WGS sequence"/>
</dbReference>
<keyword evidence="1" id="KW-0812">Transmembrane</keyword>
<keyword evidence="3" id="KW-1185">Reference proteome</keyword>
<keyword evidence="1" id="KW-0472">Membrane</keyword>
<dbReference type="OrthoDB" id="10286722at2759"/>
<keyword evidence="1" id="KW-1133">Transmembrane helix</keyword>
<feature type="transmembrane region" description="Helical" evidence="1">
    <location>
        <begin position="228"/>
        <end position="249"/>
    </location>
</feature>